<sequence>MPYAEGQTVLRRYVRDGRYTWVQPMRVVRDDAAGLLLWHPVGGEYARVVDADGNTQHELSLDLMRDPRLLRQPWLDYDILVLMPPDTAYSVWWFFADGKFAGWYVNLEAPYRRHDDGVDTVDQVLDVRVDPDLTWRWKDEDEFVALTGHPLYFDAATADAVRAVGRQVIALAERAEYPFDGTYVDFTPDPAWPVPRMPAGWDRPDARP</sequence>
<dbReference type="PANTHER" id="PTHR39159:SF1">
    <property type="entry name" value="UPF0374 PROTEIN YGAC"/>
    <property type="match status" value="1"/>
</dbReference>
<organism evidence="3 4">
    <name type="scientific">Polymorphospora rubra</name>
    <dbReference type="NCBI Taxonomy" id="338584"/>
    <lineage>
        <taxon>Bacteria</taxon>
        <taxon>Bacillati</taxon>
        <taxon>Actinomycetota</taxon>
        <taxon>Actinomycetes</taxon>
        <taxon>Micromonosporales</taxon>
        <taxon>Micromonosporaceae</taxon>
        <taxon>Polymorphospora</taxon>
    </lineage>
</organism>
<dbReference type="AlphaFoldDB" id="A0A810N5R8"/>
<dbReference type="SUPFAM" id="SSF159234">
    <property type="entry name" value="FomD-like"/>
    <property type="match status" value="1"/>
</dbReference>
<reference evidence="3" key="1">
    <citation type="submission" date="2020-08" db="EMBL/GenBank/DDBJ databases">
        <title>Whole genome shotgun sequence of Polymorphospora rubra NBRC 101157.</title>
        <authorList>
            <person name="Komaki H."/>
            <person name="Tamura T."/>
        </authorList>
    </citation>
    <scope>NUCLEOTIDE SEQUENCE</scope>
    <source>
        <strain evidence="3">NBRC 101157</strain>
    </source>
</reference>
<keyword evidence="1" id="KW-0378">Hydrolase</keyword>
<dbReference type="KEGG" id="pry:Prubr_61120"/>
<dbReference type="Gene3D" id="2.40.380.10">
    <property type="entry name" value="FomD-like"/>
    <property type="match status" value="1"/>
</dbReference>
<dbReference type="InterPro" id="IPR007295">
    <property type="entry name" value="DUF402"/>
</dbReference>
<dbReference type="Proteomes" id="UP000680866">
    <property type="component" value="Chromosome"/>
</dbReference>
<dbReference type="PANTHER" id="PTHR39159">
    <property type="match status" value="1"/>
</dbReference>
<evidence type="ECO:0000313" key="3">
    <source>
        <dbReference type="EMBL" id="BCJ69091.1"/>
    </source>
</evidence>
<evidence type="ECO:0000259" key="2">
    <source>
        <dbReference type="Pfam" id="PF04167"/>
    </source>
</evidence>
<gene>
    <name evidence="3" type="ORF">Prubr_61120</name>
</gene>
<dbReference type="RefSeq" id="WP_212818210.1">
    <property type="nucleotide sequence ID" value="NZ_AP023359.1"/>
</dbReference>
<accession>A0A810N5R8</accession>
<name>A0A810N5R8_9ACTN</name>
<proteinExistence type="predicted"/>
<evidence type="ECO:0000313" key="4">
    <source>
        <dbReference type="Proteomes" id="UP000680866"/>
    </source>
</evidence>
<keyword evidence="4" id="KW-1185">Reference proteome</keyword>
<dbReference type="GO" id="GO:0016787">
    <property type="term" value="F:hydrolase activity"/>
    <property type="evidence" value="ECO:0007669"/>
    <property type="project" value="UniProtKB-KW"/>
</dbReference>
<protein>
    <recommendedName>
        <fullName evidence="2">DUF402 domain-containing protein</fullName>
    </recommendedName>
</protein>
<dbReference type="EMBL" id="AP023359">
    <property type="protein sequence ID" value="BCJ69091.1"/>
    <property type="molecule type" value="Genomic_DNA"/>
</dbReference>
<feature type="domain" description="DUF402" evidence="2">
    <location>
        <begin position="69"/>
        <end position="176"/>
    </location>
</feature>
<dbReference type="InterPro" id="IPR035930">
    <property type="entry name" value="FomD-like_sf"/>
</dbReference>
<dbReference type="InterPro" id="IPR050212">
    <property type="entry name" value="Ntdp-like"/>
</dbReference>
<evidence type="ECO:0000256" key="1">
    <source>
        <dbReference type="ARBA" id="ARBA00022801"/>
    </source>
</evidence>
<dbReference type="Pfam" id="PF04167">
    <property type="entry name" value="DUF402"/>
    <property type="match status" value="1"/>
</dbReference>